<dbReference type="RefSeq" id="WP_035248805.1">
    <property type="nucleotide sequence ID" value="NZ_AQQY01000002.1"/>
</dbReference>
<evidence type="ECO:0000256" key="1">
    <source>
        <dbReference type="ARBA" id="ARBA00010515"/>
    </source>
</evidence>
<dbReference type="PATRIC" id="fig|1461693.3.peg.988"/>
<dbReference type="InterPro" id="IPR050300">
    <property type="entry name" value="GDXG_lipolytic_enzyme"/>
</dbReference>
<dbReference type="AlphaFoldDB" id="A0A058ZMY7"/>
<comment type="similarity">
    <text evidence="1">Belongs to the 'GDXG' lipolytic enzyme family.</text>
</comment>
<dbReference type="GO" id="GO:0004806">
    <property type="term" value="F:triacylglycerol lipase activity"/>
    <property type="evidence" value="ECO:0007669"/>
    <property type="project" value="TreeGrafter"/>
</dbReference>
<gene>
    <name evidence="4" type="ORF">ATO10_04842</name>
</gene>
<dbReference type="InterPro" id="IPR002168">
    <property type="entry name" value="Lipase_GDXG_HIS_AS"/>
</dbReference>
<keyword evidence="5" id="KW-1185">Reference proteome</keyword>
<dbReference type="OrthoDB" id="9806180at2"/>
<accession>A0A058ZMY7</accession>
<name>A0A058ZMY7_9RHOB</name>
<comment type="caution">
    <text evidence="4">The sequence shown here is derived from an EMBL/GenBank/DDBJ whole genome shotgun (WGS) entry which is preliminary data.</text>
</comment>
<dbReference type="SUPFAM" id="SSF53474">
    <property type="entry name" value="alpha/beta-Hydrolases"/>
    <property type="match status" value="1"/>
</dbReference>
<feature type="domain" description="Alpha/beta hydrolase fold-3" evidence="3">
    <location>
        <begin position="73"/>
        <end position="273"/>
    </location>
</feature>
<organism evidence="4 5">
    <name type="scientific">Actibacterium atlanticum</name>
    <dbReference type="NCBI Taxonomy" id="1461693"/>
    <lineage>
        <taxon>Bacteria</taxon>
        <taxon>Pseudomonadati</taxon>
        <taxon>Pseudomonadota</taxon>
        <taxon>Alphaproteobacteria</taxon>
        <taxon>Rhodobacterales</taxon>
        <taxon>Roseobacteraceae</taxon>
        <taxon>Actibacterium</taxon>
    </lineage>
</organism>
<dbReference type="Proteomes" id="UP000024836">
    <property type="component" value="Unassembled WGS sequence"/>
</dbReference>
<keyword evidence="2 4" id="KW-0378">Hydrolase</keyword>
<reference evidence="4 5" key="1">
    <citation type="submission" date="2013-04" db="EMBL/GenBank/DDBJ databases">
        <title>Shimia sp. 22II-S11-Z10 Genome Sequencing.</title>
        <authorList>
            <person name="Lai Q."/>
            <person name="Li G."/>
            <person name="Shao Z."/>
        </authorList>
    </citation>
    <scope>NUCLEOTIDE SEQUENCE [LARGE SCALE GENOMIC DNA]</scope>
    <source>
        <strain evidence="5">22II-S11-Z10</strain>
    </source>
</reference>
<dbReference type="Pfam" id="PF07859">
    <property type="entry name" value="Abhydrolase_3"/>
    <property type="match status" value="1"/>
</dbReference>
<dbReference type="eggNOG" id="COG0657">
    <property type="taxonomic scope" value="Bacteria"/>
</dbReference>
<dbReference type="InterPro" id="IPR013094">
    <property type="entry name" value="AB_hydrolase_3"/>
</dbReference>
<dbReference type="InterPro" id="IPR029058">
    <property type="entry name" value="AB_hydrolase_fold"/>
</dbReference>
<dbReference type="EMBL" id="AQQY01000002">
    <property type="protein sequence ID" value="KCV82908.1"/>
    <property type="molecule type" value="Genomic_DNA"/>
</dbReference>
<evidence type="ECO:0000313" key="4">
    <source>
        <dbReference type="EMBL" id="KCV82908.1"/>
    </source>
</evidence>
<dbReference type="PANTHER" id="PTHR48081">
    <property type="entry name" value="AB HYDROLASE SUPERFAMILY PROTEIN C4A8.06C"/>
    <property type="match status" value="1"/>
</dbReference>
<dbReference type="PANTHER" id="PTHR48081:SF30">
    <property type="entry name" value="ACETYL-HYDROLASE LIPR-RELATED"/>
    <property type="match status" value="1"/>
</dbReference>
<evidence type="ECO:0000313" key="5">
    <source>
        <dbReference type="Proteomes" id="UP000024836"/>
    </source>
</evidence>
<proteinExistence type="inferred from homology"/>
<protein>
    <submittedName>
        <fullName evidence="4">Alpha/beta hydrolase domain-containing protein</fullName>
    </submittedName>
</protein>
<evidence type="ECO:0000259" key="3">
    <source>
        <dbReference type="Pfam" id="PF07859"/>
    </source>
</evidence>
<dbReference type="Gene3D" id="3.40.50.1820">
    <property type="entry name" value="alpha/beta hydrolase"/>
    <property type="match status" value="1"/>
</dbReference>
<sequence length="304" mass="33556">MSWVRPVLNLSLSWFERPWLARGASPDKLRRAFSFKSKLWFRAPRGTKFTADRLEHVPALWVRPKHCDDDYVILYFHGGGYFMGSPTTHRALMGQLAKLTRMPAVLPDYRKAPESPFPAAYDDALAAYKALLARGFEGAQIVIGGDSAGGGLALALLAGICREGLAQPAMTFAFSPFADLTVSADSHRDNDASEVMLPPEKMPQTAKGYLNGADPRDPRASPLYASFEGAGPVYLYASHAEILRDDTVNMAARLKRDGVQVVTRLEAGLPHVWPLFHNLLPEARVTLSQLAGHIRVRLFARNEN</sequence>
<evidence type="ECO:0000256" key="2">
    <source>
        <dbReference type="ARBA" id="ARBA00022801"/>
    </source>
</evidence>
<dbReference type="PROSITE" id="PS01173">
    <property type="entry name" value="LIPASE_GDXG_HIS"/>
    <property type="match status" value="1"/>
</dbReference>
<dbReference type="STRING" id="1461693.ATO10_04842"/>